<dbReference type="AlphaFoldDB" id="C4JV78"/>
<dbReference type="GeneID" id="8442577"/>
<dbReference type="Pfam" id="PF01728">
    <property type="entry name" value="FtsJ"/>
    <property type="match status" value="1"/>
</dbReference>
<sequence length="367" mass="41742">MAGPPVSPLNRECIQAEDEERGFEILNSYLQEKSPVFKALRVIQKEVWQSPAADEHFLKRREAADSATQALKKYFFKMMRHIGDQLQADKHIIPRPKDARKLEVLDICMAPGGFSATTLKYNKYSRIYGLSLPEEEGGHQIFLQNWRNDPRVQILQMDITMLSTEFGSPDLLPPDNALASRFSDCRPFDGLEADLVFCDGQVLRTHERAIGSKFEATRLMTAQLILALQRIKNGGTIVVLLHRANSPRIVELLYIFSQFAEIDLFKPTSSHATRSSFYLIAKNVDPTNSGFCRMLENLKSSWKRKTLQAFNDEPQDSERTVSGDTMEDILQSFGEKLISLGEPIWEIQREALKKKFLKESPILATTS</sequence>
<dbReference type="OrthoDB" id="417125at2759"/>
<dbReference type="STRING" id="336963.C4JV78"/>
<gene>
    <name evidence="6" type="ORF">UREG_06470</name>
</gene>
<dbReference type="Proteomes" id="UP000002058">
    <property type="component" value="Unassembled WGS sequence"/>
</dbReference>
<dbReference type="InterPro" id="IPR050082">
    <property type="entry name" value="RNA_methyltr_RlmE"/>
</dbReference>
<name>C4JV78_UNCRE</name>
<dbReference type="PANTHER" id="PTHR10920:SF13">
    <property type="entry name" value="PRE-RRNA 2'-O-RIBOSE RNA METHYLTRANSFERASE FTSJ3"/>
    <property type="match status" value="1"/>
</dbReference>
<reference evidence="7" key="1">
    <citation type="journal article" date="2009" name="Genome Res.">
        <title>Comparative genomic analyses of the human fungal pathogens Coccidioides and their relatives.</title>
        <authorList>
            <person name="Sharpton T.J."/>
            <person name="Stajich J.E."/>
            <person name="Rounsley S.D."/>
            <person name="Gardner M.J."/>
            <person name="Wortman J.R."/>
            <person name="Jordar V.S."/>
            <person name="Maiti R."/>
            <person name="Kodira C.D."/>
            <person name="Neafsey D.E."/>
            <person name="Zeng Q."/>
            <person name="Hung C.-Y."/>
            <person name="McMahan C."/>
            <person name="Muszewska A."/>
            <person name="Grynberg M."/>
            <person name="Mandel M.A."/>
            <person name="Kellner E.M."/>
            <person name="Barker B.M."/>
            <person name="Galgiani J.N."/>
            <person name="Orbach M.J."/>
            <person name="Kirkland T.N."/>
            <person name="Cole G.T."/>
            <person name="Henn M.R."/>
            <person name="Birren B.W."/>
            <person name="Taylor J.W."/>
        </authorList>
    </citation>
    <scope>NUCLEOTIDE SEQUENCE [LARGE SCALE GENOMIC DNA]</scope>
    <source>
        <strain evidence="7">UAMH 1704</strain>
    </source>
</reference>
<accession>C4JV78</accession>
<dbReference type="SUPFAM" id="SSF53335">
    <property type="entry name" value="S-adenosyl-L-methionine-dependent methyltransferases"/>
    <property type="match status" value="1"/>
</dbReference>
<feature type="domain" description="Ribosomal RNA methyltransferase FtsJ" evidence="5">
    <location>
        <begin position="100"/>
        <end position="283"/>
    </location>
</feature>
<evidence type="ECO:0000259" key="5">
    <source>
        <dbReference type="Pfam" id="PF01728"/>
    </source>
</evidence>
<dbReference type="InterPro" id="IPR029063">
    <property type="entry name" value="SAM-dependent_MTases_sf"/>
</dbReference>
<dbReference type="GO" id="GO:0008173">
    <property type="term" value="F:RNA methyltransferase activity"/>
    <property type="evidence" value="ECO:0007669"/>
    <property type="project" value="TreeGrafter"/>
</dbReference>
<keyword evidence="7" id="KW-1185">Reference proteome</keyword>
<dbReference type="HOGENOM" id="CLU_043071_0_0_1"/>
<evidence type="ECO:0000256" key="2">
    <source>
        <dbReference type="ARBA" id="ARBA00022603"/>
    </source>
</evidence>
<dbReference type="PANTHER" id="PTHR10920">
    <property type="entry name" value="RIBOSOMAL RNA METHYLTRANSFERASE"/>
    <property type="match status" value="1"/>
</dbReference>
<dbReference type="RefSeq" id="XP_002583503.1">
    <property type="nucleotide sequence ID" value="XM_002583457.1"/>
</dbReference>
<keyword evidence="2" id="KW-0489">Methyltransferase</keyword>
<dbReference type="KEGG" id="ure:UREG_06470"/>
<proteinExistence type="predicted"/>
<dbReference type="EMBL" id="CH476618">
    <property type="protein sequence ID" value="EEP81605.1"/>
    <property type="molecule type" value="Genomic_DNA"/>
</dbReference>
<evidence type="ECO:0000313" key="7">
    <source>
        <dbReference type="Proteomes" id="UP000002058"/>
    </source>
</evidence>
<dbReference type="Gene3D" id="3.40.50.12760">
    <property type="match status" value="1"/>
</dbReference>
<dbReference type="GO" id="GO:0006364">
    <property type="term" value="P:rRNA processing"/>
    <property type="evidence" value="ECO:0007669"/>
    <property type="project" value="UniProtKB-KW"/>
</dbReference>
<dbReference type="OMA" id="WSIQADA"/>
<dbReference type="GO" id="GO:0001510">
    <property type="term" value="P:RNA methylation"/>
    <property type="evidence" value="ECO:0007669"/>
    <property type="project" value="TreeGrafter"/>
</dbReference>
<dbReference type="VEuPathDB" id="FungiDB:UREG_06470"/>
<evidence type="ECO:0000313" key="6">
    <source>
        <dbReference type="EMBL" id="EEP81605.1"/>
    </source>
</evidence>
<evidence type="ECO:0000256" key="4">
    <source>
        <dbReference type="ARBA" id="ARBA00022691"/>
    </source>
</evidence>
<keyword evidence="4" id="KW-0949">S-adenosyl-L-methionine</keyword>
<dbReference type="InterPro" id="IPR002877">
    <property type="entry name" value="RNA_MeTrfase_FtsJ_dom"/>
</dbReference>
<organism evidence="6 7">
    <name type="scientific">Uncinocarpus reesii (strain UAMH 1704)</name>
    <dbReference type="NCBI Taxonomy" id="336963"/>
    <lineage>
        <taxon>Eukaryota</taxon>
        <taxon>Fungi</taxon>
        <taxon>Dikarya</taxon>
        <taxon>Ascomycota</taxon>
        <taxon>Pezizomycotina</taxon>
        <taxon>Eurotiomycetes</taxon>
        <taxon>Eurotiomycetidae</taxon>
        <taxon>Onygenales</taxon>
        <taxon>Onygenaceae</taxon>
        <taxon>Uncinocarpus</taxon>
    </lineage>
</organism>
<keyword evidence="3" id="KW-0808">Transferase</keyword>
<dbReference type="InParanoid" id="C4JV78"/>
<keyword evidence="1" id="KW-0698">rRNA processing</keyword>
<dbReference type="eggNOG" id="ENOG502S5H8">
    <property type="taxonomic scope" value="Eukaryota"/>
</dbReference>
<protein>
    <recommendedName>
        <fullName evidence="5">Ribosomal RNA methyltransferase FtsJ domain-containing protein</fullName>
    </recommendedName>
</protein>
<evidence type="ECO:0000256" key="1">
    <source>
        <dbReference type="ARBA" id="ARBA00022552"/>
    </source>
</evidence>
<evidence type="ECO:0000256" key="3">
    <source>
        <dbReference type="ARBA" id="ARBA00022679"/>
    </source>
</evidence>